<evidence type="ECO:0000256" key="1">
    <source>
        <dbReference type="SAM" id="Phobius"/>
    </source>
</evidence>
<keyword evidence="1" id="KW-0812">Transmembrane</keyword>
<organism evidence="2 3">
    <name type="scientific">Brassica cretica</name>
    <name type="common">Mustard</name>
    <dbReference type="NCBI Taxonomy" id="69181"/>
    <lineage>
        <taxon>Eukaryota</taxon>
        <taxon>Viridiplantae</taxon>
        <taxon>Streptophyta</taxon>
        <taxon>Embryophyta</taxon>
        <taxon>Tracheophyta</taxon>
        <taxon>Spermatophyta</taxon>
        <taxon>Magnoliopsida</taxon>
        <taxon>eudicotyledons</taxon>
        <taxon>Gunneridae</taxon>
        <taxon>Pentapetalae</taxon>
        <taxon>rosids</taxon>
        <taxon>malvids</taxon>
        <taxon>Brassicales</taxon>
        <taxon>Brassicaceae</taxon>
        <taxon>Brassiceae</taxon>
        <taxon>Brassica</taxon>
    </lineage>
</organism>
<comment type="caution">
    <text evidence="2">The sequence shown here is derived from an EMBL/GenBank/DDBJ whole genome shotgun (WGS) entry which is preliminary data.</text>
</comment>
<evidence type="ECO:0000313" key="3">
    <source>
        <dbReference type="Proteomes" id="UP000712600"/>
    </source>
</evidence>
<keyword evidence="1" id="KW-1133">Transmembrane helix</keyword>
<sequence>MVLWNLLDRKNGMHLSFPASFGGFKKLHASFMFFGFLKPSPPFLLLGDGLSLLLGDLLGWFCSSDCFPACLNLRFTERACIKQMTAWIRAVVYFALALTLFTGQIDVPTLFTGQIDSLIVDDMFDRVEGIVLKKIKPQKITKKLNSWNMILDLQKDSKASSKWNRAP</sequence>
<name>A0A8S9RHN8_BRACR</name>
<keyword evidence="1" id="KW-0472">Membrane</keyword>
<protein>
    <submittedName>
        <fullName evidence="2">Uncharacterized protein</fullName>
    </submittedName>
</protein>
<reference evidence="2" key="1">
    <citation type="submission" date="2019-12" db="EMBL/GenBank/DDBJ databases">
        <title>Genome sequencing and annotation of Brassica cretica.</title>
        <authorList>
            <person name="Studholme D.J."/>
            <person name="Sarris P."/>
        </authorList>
    </citation>
    <scope>NUCLEOTIDE SEQUENCE</scope>
    <source>
        <strain evidence="2">PFS-109/04</strain>
        <tissue evidence="2">Leaf</tissue>
    </source>
</reference>
<gene>
    <name evidence="2" type="ORF">F2Q69_00058762</name>
</gene>
<feature type="transmembrane region" description="Helical" evidence="1">
    <location>
        <begin position="87"/>
        <end position="105"/>
    </location>
</feature>
<accession>A0A8S9RHN8</accession>
<evidence type="ECO:0000313" key="2">
    <source>
        <dbReference type="EMBL" id="KAF3572400.1"/>
    </source>
</evidence>
<dbReference type="Proteomes" id="UP000712600">
    <property type="component" value="Unassembled WGS sequence"/>
</dbReference>
<proteinExistence type="predicted"/>
<dbReference type="EMBL" id="QGKX02000095">
    <property type="protein sequence ID" value="KAF3572400.1"/>
    <property type="molecule type" value="Genomic_DNA"/>
</dbReference>
<dbReference type="AlphaFoldDB" id="A0A8S9RHN8"/>